<accession>A0A317SBW0</accession>
<name>A0A317SBW0_9PEZI</name>
<organism evidence="1 2">
    <name type="scientific">Tuber magnatum</name>
    <name type="common">white Piedmont truffle</name>
    <dbReference type="NCBI Taxonomy" id="42249"/>
    <lineage>
        <taxon>Eukaryota</taxon>
        <taxon>Fungi</taxon>
        <taxon>Dikarya</taxon>
        <taxon>Ascomycota</taxon>
        <taxon>Pezizomycotina</taxon>
        <taxon>Pezizomycetes</taxon>
        <taxon>Pezizales</taxon>
        <taxon>Tuberaceae</taxon>
        <taxon>Tuber</taxon>
    </lineage>
</organism>
<protein>
    <submittedName>
        <fullName evidence="1">Uncharacterized protein</fullName>
    </submittedName>
</protein>
<evidence type="ECO:0000313" key="2">
    <source>
        <dbReference type="Proteomes" id="UP000246991"/>
    </source>
</evidence>
<dbReference type="Proteomes" id="UP000246991">
    <property type="component" value="Unassembled WGS sequence"/>
</dbReference>
<dbReference type="EMBL" id="PYWC01000126">
    <property type="protein sequence ID" value="PWW71983.1"/>
    <property type="molecule type" value="Genomic_DNA"/>
</dbReference>
<proteinExistence type="predicted"/>
<reference evidence="1 2" key="1">
    <citation type="submission" date="2018-03" db="EMBL/GenBank/DDBJ databases">
        <title>Genomes of Pezizomycetes fungi and the evolution of truffles.</title>
        <authorList>
            <person name="Murat C."/>
            <person name="Payen T."/>
            <person name="Noel B."/>
            <person name="Kuo A."/>
            <person name="Martin F.M."/>
        </authorList>
    </citation>
    <scope>NUCLEOTIDE SEQUENCE [LARGE SCALE GENOMIC DNA]</scope>
    <source>
        <strain evidence="1">091103-1</strain>
    </source>
</reference>
<dbReference type="AlphaFoldDB" id="A0A317SBW0"/>
<gene>
    <name evidence="1" type="ORF">C7212DRAFT_337068</name>
</gene>
<evidence type="ECO:0000313" key="1">
    <source>
        <dbReference type="EMBL" id="PWW71983.1"/>
    </source>
</evidence>
<keyword evidence="2" id="KW-1185">Reference proteome</keyword>
<comment type="caution">
    <text evidence="1">The sequence shown here is derived from an EMBL/GenBank/DDBJ whole genome shotgun (WGS) entry which is preliminary data.</text>
</comment>
<dbReference type="OrthoDB" id="74240at2759"/>
<sequence length="62" mass="7523">MRLWARQEFDRNRHVQDLTHIRYLNLERQEGSRYYGSVYHSEAMVSLVTNPDRKFTNIGYFG</sequence>